<reference evidence="3" key="2">
    <citation type="submission" date="2020-09" db="EMBL/GenBank/DDBJ databases">
        <authorList>
            <person name="Sun Q."/>
            <person name="Kim S."/>
        </authorList>
    </citation>
    <scope>NUCLEOTIDE SEQUENCE</scope>
    <source>
        <strain evidence="3">KCTC 23310</strain>
    </source>
</reference>
<gene>
    <name evidence="3" type="ORF">GCM10007315_10900</name>
</gene>
<feature type="transmembrane region" description="Helical" evidence="1">
    <location>
        <begin position="44"/>
        <end position="61"/>
    </location>
</feature>
<protein>
    <recommendedName>
        <fullName evidence="5">Ferrochelatase</fullName>
    </recommendedName>
</protein>
<comment type="caution">
    <text evidence="3">The sequence shown here is derived from an EMBL/GenBank/DDBJ whole genome shotgun (WGS) entry which is preliminary data.</text>
</comment>
<dbReference type="Proteomes" id="UP000638981">
    <property type="component" value="Unassembled WGS sequence"/>
</dbReference>
<evidence type="ECO:0000313" key="4">
    <source>
        <dbReference type="Proteomes" id="UP000638981"/>
    </source>
</evidence>
<name>A0A918TJ29_9RHOB</name>
<evidence type="ECO:0000256" key="2">
    <source>
        <dbReference type="SAM" id="SignalP"/>
    </source>
</evidence>
<proteinExistence type="predicted"/>
<reference evidence="3" key="1">
    <citation type="journal article" date="2014" name="Int. J. Syst. Evol. Microbiol.">
        <title>Complete genome sequence of Corynebacterium casei LMG S-19264T (=DSM 44701T), isolated from a smear-ripened cheese.</title>
        <authorList>
            <consortium name="US DOE Joint Genome Institute (JGI-PGF)"/>
            <person name="Walter F."/>
            <person name="Albersmeier A."/>
            <person name="Kalinowski J."/>
            <person name="Ruckert C."/>
        </authorList>
    </citation>
    <scope>NUCLEOTIDE SEQUENCE</scope>
    <source>
        <strain evidence="3">KCTC 23310</strain>
    </source>
</reference>
<keyword evidence="1" id="KW-0472">Membrane</keyword>
<keyword evidence="2" id="KW-0732">Signal</keyword>
<dbReference type="EMBL" id="BMYJ01000003">
    <property type="protein sequence ID" value="GHC50425.1"/>
    <property type="molecule type" value="Genomic_DNA"/>
</dbReference>
<sequence length="71" mass="6576">MKKFAIAAAALLASVSVASAGGPVVVEADPVPEVVAGPGSSSGLLLPLLGLGVVAALVASSDDSASTSGSN</sequence>
<evidence type="ECO:0000313" key="3">
    <source>
        <dbReference type="EMBL" id="GHC50425.1"/>
    </source>
</evidence>
<keyword evidence="4" id="KW-1185">Reference proteome</keyword>
<dbReference type="AlphaFoldDB" id="A0A918TJ29"/>
<dbReference type="RefSeq" id="WP_189410620.1">
    <property type="nucleotide sequence ID" value="NZ_BMYJ01000003.1"/>
</dbReference>
<evidence type="ECO:0000256" key="1">
    <source>
        <dbReference type="SAM" id="Phobius"/>
    </source>
</evidence>
<accession>A0A918TJ29</accession>
<keyword evidence="1" id="KW-0812">Transmembrane</keyword>
<organism evidence="3 4">
    <name type="scientific">Neogemmobacter tilapiae</name>
    <dbReference type="NCBI Taxonomy" id="875041"/>
    <lineage>
        <taxon>Bacteria</taxon>
        <taxon>Pseudomonadati</taxon>
        <taxon>Pseudomonadota</taxon>
        <taxon>Alphaproteobacteria</taxon>
        <taxon>Rhodobacterales</taxon>
        <taxon>Paracoccaceae</taxon>
        <taxon>Neogemmobacter</taxon>
    </lineage>
</organism>
<feature type="chain" id="PRO_5037632408" description="Ferrochelatase" evidence="2">
    <location>
        <begin position="21"/>
        <end position="71"/>
    </location>
</feature>
<feature type="signal peptide" evidence="2">
    <location>
        <begin position="1"/>
        <end position="20"/>
    </location>
</feature>
<keyword evidence="1" id="KW-1133">Transmembrane helix</keyword>
<evidence type="ECO:0008006" key="5">
    <source>
        <dbReference type="Google" id="ProtNLM"/>
    </source>
</evidence>